<accession>A0A654IPQ0</accession>
<dbReference type="RefSeq" id="WP_347938258.1">
    <property type="nucleotide sequence ID" value="NZ_CP142077.1"/>
</dbReference>
<organism evidence="2">
    <name type="scientific">Mycoplasma feriruminatoris</name>
    <dbReference type="NCBI Taxonomy" id="1179777"/>
    <lineage>
        <taxon>Bacteria</taxon>
        <taxon>Bacillati</taxon>
        <taxon>Mycoplasmatota</taxon>
        <taxon>Mollicutes</taxon>
        <taxon>Mycoplasmataceae</taxon>
        <taxon>Mycoplasma</taxon>
    </lineage>
</organism>
<feature type="region of interest" description="Disordered" evidence="1">
    <location>
        <begin position="59"/>
        <end position="86"/>
    </location>
</feature>
<evidence type="ECO:0008006" key="3">
    <source>
        <dbReference type="Google" id="ProtNLM"/>
    </source>
</evidence>
<dbReference type="NCBIfam" id="NF038029">
    <property type="entry name" value="LP_plasma"/>
    <property type="match status" value="1"/>
</dbReference>
<evidence type="ECO:0000313" key="2">
    <source>
        <dbReference type="EMBL" id="VZS00647.1"/>
    </source>
</evidence>
<feature type="compositionally biased region" description="Basic and acidic residues" evidence="1">
    <location>
        <begin position="69"/>
        <end position="86"/>
    </location>
</feature>
<sequence>MKKLLTFLSSFSLITTTSLFVISCKTNQSAQKSRQDINIDEEYADPEHMPVDDPNAYITSSTEEYEDSTIIKKENEQPNRKATEEEKKKLESIFKDQENSFDSSHTYKDVVDQLLVYANKQGLNNITLVDGLDPNEYLKEDKESKGVNVVKLKLYGSDVAFIPKKVLKK</sequence>
<dbReference type="AlphaFoldDB" id="A0A654IPQ0"/>
<dbReference type="InterPro" id="IPR054816">
    <property type="entry name" value="Lipoprotein_mollicutes-type_CS"/>
</dbReference>
<name>A0A654IPQ0_9MOLU</name>
<gene>
    <name evidence="2" type="ORF">MF5583_00709</name>
</gene>
<dbReference type="EMBL" id="LR739236">
    <property type="protein sequence ID" value="VZS00647.1"/>
    <property type="molecule type" value="Genomic_DNA"/>
</dbReference>
<proteinExistence type="predicted"/>
<reference evidence="2" key="1">
    <citation type="submission" date="2019-11" db="EMBL/GenBank/DDBJ databases">
        <authorList>
            <person name="Falquet L."/>
            <person name="Falquet L."/>
        </authorList>
    </citation>
    <scope>NUCLEOTIDE SEQUENCE</scope>
    <source>
        <strain evidence="2">14/OD_0535</strain>
    </source>
</reference>
<dbReference type="PROSITE" id="PS51257">
    <property type="entry name" value="PROKAR_LIPOPROTEIN"/>
    <property type="match status" value="1"/>
</dbReference>
<evidence type="ECO:0000256" key="1">
    <source>
        <dbReference type="SAM" id="MobiDB-lite"/>
    </source>
</evidence>
<protein>
    <recommendedName>
        <fullName evidence="3">Lipoprotein</fullName>
    </recommendedName>
</protein>